<organism evidence="2 3">
    <name type="scientific">Fusarium oxysporum f. sp. raphani</name>
    <dbReference type="NCBI Taxonomy" id="96318"/>
    <lineage>
        <taxon>Eukaryota</taxon>
        <taxon>Fungi</taxon>
        <taxon>Dikarya</taxon>
        <taxon>Ascomycota</taxon>
        <taxon>Pezizomycotina</taxon>
        <taxon>Sordariomycetes</taxon>
        <taxon>Hypocreomycetidae</taxon>
        <taxon>Hypocreales</taxon>
        <taxon>Nectriaceae</taxon>
        <taxon>Fusarium</taxon>
        <taxon>Fusarium oxysporum species complex</taxon>
    </lineage>
</organism>
<protein>
    <submittedName>
        <fullName evidence="2">Uncharacterized protein</fullName>
    </submittedName>
</protein>
<name>A0A8J5PJA1_FUSOX</name>
<proteinExistence type="predicted"/>
<evidence type="ECO:0000313" key="3">
    <source>
        <dbReference type="Proteomes" id="UP000693942"/>
    </source>
</evidence>
<evidence type="ECO:0000313" key="2">
    <source>
        <dbReference type="EMBL" id="KAG7425039.1"/>
    </source>
</evidence>
<feature type="coiled-coil region" evidence="1">
    <location>
        <begin position="286"/>
        <end position="320"/>
    </location>
</feature>
<sequence>MDPTVIAELDDQIIYQATKDIFIGQKAKFRKLGPVKKSIGSHLRKGSLVRQLVTQYGADAIHQPVLKLLSDRVYESTSIASERFPDLFEPSTAQTAARSLLEAEATRIEQAALEGIIQTQCASSQGTLNYTGMTTMELHDVNKSITESETGDLSLFPVYLPFPIEHMLMEKLQKILELACYDFGTRALPDIMRKRGWECPESVELSKWAEFLGREGSIRGKVNGDLPKELLRSIASIRHTAVHRLRTNSAGLERFLTDAERLTGILGDTVYAKAISHLRSDAQSALMELTRNKQFIQLQLERAQEEIAKKRAKLDKEEQEVLACIAKEDKKYRMLAGDRLQNALELMEDLKIAMDREDGVLDGIDGIETNVFYADDSDVDYADQFEDCDETWIP</sequence>
<dbReference type="AlphaFoldDB" id="A0A8J5PJA1"/>
<keyword evidence="1" id="KW-0175">Coiled coil</keyword>
<dbReference type="EMBL" id="JAELUR010000012">
    <property type="protein sequence ID" value="KAG7425039.1"/>
    <property type="molecule type" value="Genomic_DNA"/>
</dbReference>
<dbReference type="Proteomes" id="UP000693942">
    <property type="component" value="Unassembled WGS sequence"/>
</dbReference>
<comment type="caution">
    <text evidence="2">The sequence shown here is derived from an EMBL/GenBank/DDBJ whole genome shotgun (WGS) entry which is preliminary data.</text>
</comment>
<reference evidence="2" key="1">
    <citation type="submission" date="2021-04" db="EMBL/GenBank/DDBJ databases">
        <title>First draft genome resource for Brassicaceae pathogens Fusarium oxysporum f. sp. raphani and Fusarium oxysporum f. sp. rapae.</title>
        <authorList>
            <person name="Asai S."/>
        </authorList>
    </citation>
    <scope>NUCLEOTIDE SEQUENCE</scope>
    <source>
        <strain evidence="2">Tf1262</strain>
    </source>
</reference>
<accession>A0A8J5PJA1</accession>
<gene>
    <name evidence="2" type="ORF">Forpi1262_v013791</name>
</gene>
<evidence type="ECO:0000256" key="1">
    <source>
        <dbReference type="SAM" id="Coils"/>
    </source>
</evidence>